<dbReference type="PROSITE" id="PS00636">
    <property type="entry name" value="DNAJ_1"/>
    <property type="match status" value="1"/>
</dbReference>
<feature type="region of interest" description="Disordered" evidence="1">
    <location>
        <begin position="369"/>
        <end position="520"/>
    </location>
</feature>
<reference evidence="4" key="2">
    <citation type="journal article" date="2021" name="Sci. Data">
        <title>Chromosome-scale genome sequencing, assembly and annotation of six genomes from subfamily Leishmaniinae.</title>
        <authorList>
            <person name="Almutairi H."/>
            <person name="Urbaniak M.D."/>
            <person name="Bates M.D."/>
            <person name="Jariyapan N."/>
            <person name="Kwakye-Nuako G."/>
            <person name="Thomaz Soccol V."/>
            <person name="Al-Salem W.S."/>
            <person name="Dillon R.J."/>
            <person name="Bates P.A."/>
            <person name="Gatherer D."/>
        </authorList>
    </citation>
    <scope>NUCLEOTIDE SEQUENCE [LARGE SCALE GENOMIC DNA]</scope>
</reference>
<feature type="compositionally biased region" description="Low complexity" evidence="1">
    <location>
        <begin position="1037"/>
        <end position="1052"/>
    </location>
</feature>
<dbReference type="Pfam" id="PF00226">
    <property type="entry name" value="DnaJ"/>
    <property type="match status" value="1"/>
</dbReference>
<dbReference type="KEGG" id="lmat:92516702"/>
<dbReference type="InterPro" id="IPR052812">
    <property type="entry name" value="Plant_DnaJ_domain"/>
</dbReference>
<dbReference type="PANTHER" id="PTHR44272:SF3">
    <property type="entry name" value="J DOMAIN-CONTAINING PROTEIN"/>
    <property type="match status" value="1"/>
</dbReference>
<dbReference type="OrthoDB" id="10250354at2759"/>
<feature type="domain" description="J" evidence="2">
    <location>
        <begin position="5"/>
        <end position="70"/>
    </location>
</feature>
<evidence type="ECO:0000256" key="1">
    <source>
        <dbReference type="SAM" id="MobiDB-lite"/>
    </source>
</evidence>
<evidence type="ECO:0000259" key="2">
    <source>
        <dbReference type="PROSITE" id="PS50076"/>
    </source>
</evidence>
<feature type="region of interest" description="Disordered" evidence="1">
    <location>
        <begin position="276"/>
        <end position="323"/>
    </location>
</feature>
<dbReference type="InterPro" id="IPR001623">
    <property type="entry name" value="DnaJ_domain"/>
</dbReference>
<dbReference type="PANTHER" id="PTHR44272">
    <property type="entry name" value="DNAJ DOMAIN (PROKARYOTIC HEAT SHOCK PROTEIN)"/>
    <property type="match status" value="1"/>
</dbReference>
<dbReference type="EMBL" id="JAFEUZ010000018">
    <property type="protein sequence ID" value="KAG5481104.1"/>
    <property type="molecule type" value="Genomic_DNA"/>
</dbReference>
<comment type="caution">
    <text evidence="3">The sequence shown here is derived from an EMBL/GenBank/DDBJ whole genome shotgun (WGS) entry which is preliminary data.</text>
</comment>
<gene>
    <name evidence="3" type="ORF">LSCM1_06785</name>
</gene>
<dbReference type="SMART" id="SM00271">
    <property type="entry name" value="DnaJ"/>
    <property type="match status" value="1"/>
</dbReference>
<dbReference type="Proteomes" id="UP000673552">
    <property type="component" value="Unassembled WGS sequence"/>
</dbReference>
<protein>
    <recommendedName>
        <fullName evidence="2">J domain-containing protein</fullName>
    </recommendedName>
</protein>
<feature type="compositionally biased region" description="Low complexity" evidence="1">
    <location>
        <begin position="186"/>
        <end position="197"/>
    </location>
</feature>
<feature type="region of interest" description="Disordered" evidence="1">
    <location>
        <begin position="889"/>
        <end position="926"/>
    </location>
</feature>
<reference evidence="4" key="1">
    <citation type="journal article" date="2021" name="Microbiol. Resour. Announc.">
        <title>LGAAP: Leishmaniinae Genome Assembly and Annotation Pipeline.</title>
        <authorList>
            <person name="Almutairi H."/>
            <person name="Urbaniak M.D."/>
            <person name="Bates M.D."/>
            <person name="Jariyapan N."/>
            <person name="Kwakye-Nuako G."/>
            <person name="Thomaz-Soccol V."/>
            <person name="Al-Salem W.S."/>
            <person name="Dillon R.J."/>
            <person name="Bates P.A."/>
            <person name="Gatherer D."/>
        </authorList>
    </citation>
    <scope>NUCLEOTIDE SEQUENCE [LARGE SCALE GENOMIC DNA]</scope>
</reference>
<dbReference type="GeneID" id="92516702"/>
<feature type="compositionally biased region" description="Polar residues" evidence="1">
    <location>
        <begin position="1075"/>
        <end position="1087"/>
    </location>
</feature>
<feature type="compositionally biased region" description="Polar residues" evidence="1">
    <location>
        <begin position="289"/>
        <end position="299"/>
    </location>
</feature>
<proteinExistence type="predicted"/>
<feature type="compositionally biased region" description="Polar residues" evidence="1">
    <location>
        <begin position="916"/>
        <end position="926"/>
    </location>
</feature>
<feature type="compositionally biased region" description="Low complexity" evidence="1">
    <location>
        <begin position="899"/>
        <end position="913"/>
    </location>
</feature>
<feature type="region of interest" description="Disordered" evidence="1">
    <location>
        <begin position="587"/>
        <end position="620"/>
    </location>
</feature>
<organism evidence="3 4">
    <name type="scientific">Leishmania martiniquensis</name>
    <dbReference type="NCBI Taxonomy" id="1580590"/>
    <lineage>
        <taxon>Eukaryota</taxon>
        <taxon>Discoba</taxon>
        <taxon>Euglenozoa</taxon>
        <taxon>Kinetoplastea</taxon>
        <taxon>Metakinetoplastina</taxon>
        <taxon>Trypanosomatida</taxon>
        <taxon>Trypanosomatidae</taxon>
        <taxon>Leishmaniinae</taxon>
        <taxon>Leishmania</taxon>
    </lineage>
</organism>
<feature type="compositionally biased region" description="Low complexity" evidence="1">
    <location>
        <begin position="476"/>
        <end position="489"/>
    </location>
</feature>
<evidence type="ECO:0000313" key="3">
    <source>
        <dbReference type="EMBL" id="KAG5481104.1"/>
    </source>
</evidence>
<accession>A0A836GXU3</accession>
<keyword evidence="4" id="KW-1185">Reference proteome</keyword>
<feature type="region of interest" description="Disordered" evidence="1">
    <location>
        <begin position="185"/>
        <end position="215"/>
    </location>
</feature>
<feature type="compositionally biased region" description="Polar residues" evidence="1">
    <location>
        <begin position="498"/>
        <end position="515"/>
    </location>
</feature>
<name>A0A836GXU3_9TRYP</name>
<feature type="compositionally biased region" description="Basic and acidic residues" evidence="1">
    <location>
        <begin position="139"/>
        <end position="171"/>
    </location>
</feature>
<dbReference type="PROSITE" id="PS50076">
    <property type="entry name" value="DNAJ_2"/>
    <property type="match status" value="1"/>
</dbReference>
<dbReference type="RefSeq" id="XP_067179537.1">
    <property type="nucleotide sequence ID" value="XM_067324190.1"/>
</dbReference>
<dbReference type="Gene3D" id="1.10.287.110">
    <property type="entry name" value="DnaJ domain"/>
    <property type="match status" value="1"/>
</dbReference>
<feature type="compositionally biased region" description="Basic residues" evidence="1">
    <location>
        <begin position="595"/>
        <end position="606"/>
    </location>
</feature>
<dbReference type="InterPro" id="IPR036869">
    <property type="entry name" value="J_dom_sf"/>
</dbReference>
<feature type="region of interest" description="Disordered" evidence="1">
    <location>
        <begin position="112"/>
        <end position="171"/>
    </location>
</feature>
<sequence>MEDRRHYEVLCIPKFSSVEEVRVAYKSLALKYHPDKNLGDPTAADRFRAVSRAYEVLSNEETKRKYDLALRAALYTYGLHTSGTAGGQGGSNLYSMNSPMSDAYRELFQRQAARASTRNRPSSAPPQSGKAAASQYTKEQQEHFRRRERERQQELRRQREKERREQRDREREALRKEQERQEELLQQRWRQQQQQHQQRGHLMRTPRTTTAAAAASASTAVNSNCAANGDGSNSASPRIRSGLPRVSMTEGLRSANESYAPNRVLLGTPVRLTTSLRSGAGATPRTCRAGSSVSPSRQPAANLASPGACTSGAPSPSSAWREETVDAEALAGGSSMGWRTPFTTYVNDGDAEEGAGYFSSRSSCAGSAVGAQEQRSARSKGVYHAPRKTPASAAGGDARPAVSAPESASTKHTTSEDHSEDGAADGCGDSRHHPSPSYRPATRIRTVSGDAGPYAVSGSPTPRNGGTPRGFTRLRASPAASPASMGASPRGQRGTPCGVSSAQATANSRNHSSPAGASVPGSRVIYTLHRNSGGTLGTTSSSISPVHSTLIHRARSMASLASDDKEVLDKNRRERLAKELERQRAARFAEEGRQQRRLARAAKQQRSHAAAAAVESEAEEPQSFERQLRYLLQDEASERDQLIEREEQLARRRLHRQHTAAIQAVVLRPCLGVLTAEEKALRDILLQWFRTERDFHFFHFYERLDRLYVEGREGRYRRQLVGRETADRYHVQRISQRRDSKVAEEASQWRRLSGSDMQPLARQGLPVEVAGGHSSTSATESRIRQRTVFNVHEEAAPPSHWAEVDARLAGSHPCQQHESRHYHEHLDEGLRPASYLLPTTAPAAGTISILSVTRDGTSSAISSAAVPEVSTAGYPTFFLSVPTAPEGPATMADRLAGDSASTRTSAQASRYASPIQRRSSASLANTDGAASTLYSSTNGEPKVQPPGSDRRLLTLLSDEARQRGLLMRQQQQEEIALRRRRAAAMHRVFAKDKENAIKHAQRCAMMEVAALKAQIRMLQRQIGCCSSLRDLEGGSLAAPASAASGSPLHSASWRAESTIGSRRGSPAPLPPRLTTDGTPATSALPSNTARASSAASTFTALATLSGWTALPDSEAEDE</sequence>
<dbReference type="CDD" id="cd06257">
    <property type="entry name" value="DnaJ"/>
    <property type="match status" value="1"/>
</dbReference>
<feature type="compositionally biased region" description="Polar residues" evidence="1">
    <location>
        <begin position="114"/>
        <end position="126"/>
    </location>
</feature>
<dbReference type="SUPFAM" id="SSF46565">
    <property type="entry name" value="Chaperone J-domain"/>
    <property type="match status" value="1"/>
</dbReference>
<evidence type="ECO:0000313" key="4">
    <source>
        <dbReference type="Proteomes" id="UP000673552"/>
    </source>
</evidence>
<dbReference type="PRINTS" id="PR00625">
    <property type="entry name" value="JDOMAIN"/>
</dbReference>
<dbReference type="InterPro" id="IPR018253">
    <property type="entry name" value="DnaJ_domain_CS"/>
</dbReference>
<feature type="region of interest" description="Disordered" evidence="1">
    <location>
        <begin position="1037"/>
        <end position="1089"/>
    </location>
</feature>
<dbReference type="AlphaFoldDB" id="A0A836GXU3"/>